<dbReference type="Pfam" id="PF01986">
    <property type="entry name" value="DUF123"/>
    <property type="match status" value="1"/>
</dbReference>
<dbReference type="InterPro" id="IPR002837">
    <property type="entry name" value="DUF123"/>
</dbReference>
<reference evidence="1 2" key="1">
    <citation type="submission" date="2018-04" db="EMBL/GenBank/DDBJ databases">
        <title>Genomic Encyclopedia of Archaeal and Bacterial Type Strains, Phase II (KMG-II): from individual species to whole genera.</title>
        <authorList>
            <person name="Goeker M."/>
        </authorList>
    </citation>
    <scope>NUCLEOTIDE SEQUENCE [LARGE SCALE GENOMIC DNA]</scope>
    <source>
        <strain evidence="1 2">DSM 23382</strain>
    </source>
</reference>
<accession>A0A2T5V4S9</accession>
<evidence type="ECO:0000313" key="2">
    <source>
        <dbReference type="Proteomes" id="UP000244081"/>
    </source>
</evidence>
<dbReference type="CDD" id="cd10441">
    <property type="entry name" value="GIY-YIG_COG1833"/>
    <property type="match status" value="1"/>
</dbReference>
<keyword evidence="1" id="KW-0540">Nuclease</keyword>
<dbReference type="Proteomes" id="UP000244081">
    <property type="component" value="Unassembled WGS sequence"/>
</dbReference>
<dbReference type="AlphaFoldDB" id="A0A2T5V4S9"/>
<sequence length="156" mass="16887">MSLPVGLRDCICGARWVSERTVAHLPDGPGSYVLLIRLPRRLPLDMPRLGNPVLSRGWYAYCGSAHGPGGIRARVSRHMRREKTLRWHVDRLTIAAGEVRAAAFADRGECDLVATLMQAGFTVPVSGFGSTDCRVCPAHLLRWPGQGATVVGSAVT</sequence>
<keyword evidence="1" id="KW-0378">Hydrolase</keyword>
<keyword evidence="1" id="KW-0255">Endonuclease</keyword>
<dbReference type="GO" id="GO:0004519">
    <property type="term" value="F:endonuclease activity"/>
    <property type="evidence" value="ECO:0007669"/>
    <property type="project" value="UniProtKB-KW"/>
</dbReference>
<gene>
    <name evidence="1" type="ORF">C8N35_10965</name>
</gene>
<dbReference type="PANTHER" id="PTHR37460:SF1">
    <property type="entry name" value="ENDONUCLEASE III"/>
    <property type="match status" value="1"/>
</dbReference>
<organism evidence="1 2">
    <name type="scientific">Breoghania corrubedonensis</name>
    <dbReference type="NCBI Taxonomy" id="665038"/>
    <lineage>
        <taxon>Bacteria</taxon>
        <taxon>Pseudomonadati</taxon>
        <taxon>Pseudomonadota</taxon>
        <taxon>Alphaproteobacteria</taxon>
        <taxon>Hyphomicrobiales</taxon>
        <taxon>Stappiaceae</taxon>
        <taxon>Breoghania</taxon>
    </lineage>
</organism>
<dbReference type="EMBL" id="QAYG01000009">
    <property type="protein sequence ID" value="PTW58762.1"/>
    <property type="molecule type" value="Genomic_DNA"/>
</dbReference>
<dbReference type="RefSeq" id="WP_210203604.1">
    <property type="nucleotide sequence ID" value="NZ_QAYG01000009.1"/>
</dbReference>
<proteinExistence type="predicted"/>
<protein>
    <submittedName>
        <fullName evidence="1">Uri superfamily endonuclease</fullName>
    </submittedName>
</protein>
<name>A0A2T5V4S9_9HYPH</name>
<keyword evidence="2" id="KW-1185">Reference proteome</keyword>
<evidence type="ECO:0000313" key="1">
    <source>
        <dbReference type="EMBL" id="PTW58762.1"/>
    </source>
</evidence>
<comment type="caution">
    <text evidence="1">The sequence shown here is derived from an EMBL/GenBank/DDBJ whole genome shotgun (WGS) entry which is preliminary data.</text>
</comment>
<dbReference type="PANTHER" id="PTHR37460">
    <property type="entry name" value="ENDONUCLEASE III"/>
    <property type="match status" value="1"/>
</dbReference>